<comment type="similarity">
    <text evidence="10">Belongs to the BluB family.</text>
</comment>
<dbReference type="EC" id="1.13.11.79" evidence="11"/>
<keyword evidence="4" id="KW-0288">FMN</keyword>
<evidence type="ECO:0000256" key="9">
    <source>
        <dbReference type="ARBA" id="ARBA00051314"/>
    </source>
</evidence>
<evidence type="ECO:0000256" key="5">
    <source>
        <dbReference type="ARBA" id="ARBA00022741"/>
    </source>
</evidence>
<dbReference type="EMBL" id="JACHBI010000012">
    <property type="protein sequence ID" value="MBB5576503.1"/>
    <property type="molecule type" value="Genomic_DNA"/>
</dbReference>
<dbReference type="Gene3D" id="3.40.109.10">
    <property type="entry name" value="NADH Oxidase"/>
    <property type="match status" value="1"/>
</dbReference>
<evidence type="ECO:0000256" key="3">
    <source>
        <dbReference type="ARBA" id="ARBA00022630"/>
    </source>
</evidence>
<proteinExistence type="inferred from homology"/>
<dbReference type="InterPro" id="IPR012825">
    <property type="entry name" value="BluB"/>
</dbReference>
<evidence type="ECO:0000256" key="7">
    <source>
        <dbReference type="ARBA" id="ARBA00023002"/>
    </source>
</evidence>
<dbReference type="SUPFAM" id="SSF55469">
    <property type="entry name" value="FMN-dependent nitroreductase-like"/>
    <property type="match status" value="1"/>
</dbReference>
<keyword evidence="7 14" id="KW-0560">Oxidoreductase</keyword>
<keyword evidence="6" id="KW-0521">NADP</keyword>
<dbReference type="Proteomes" id="UP000549882">
    <property type="component" value="Unassembled WGS sequence"/>
</dbReference>
<dbReference type="InterPro" id="IPR000415">
    <property type="entry name" value="Nitroreductase-like"/>
</dbReference>
<accession>A0A7W8XVT2</accession>
<comment type="caution">
    <text evidence="14">The sequence shown here is derived from an EMBL/GenBank/DDBJ whole genome shotgun (WGS) entry which is preliminary data.</text>
</comment>
<feature type="domain" description="Nitroreductase" evidence="13">
    <location>
        <begin position="45"/>
        <end position="212"/>
    </location>
</feature>
<evidence type="ECO:0000313" key="14">
    <source>
        <dbReference type="EMBL" id="MBB5576503.1"/>
    </source>
</evidence>
<organism evidence="14 15">
    <name type="scientific">Rhizobium paranaense</name>
    <dbReference type="NCBI Taxonomy" id="1650438"/>
    <lineage>
        <taxon>Bacteria</taxon>
        <taxon>Pseudomonadati</taxon>
        <taxon>Pseudomonadota</taxon>
        <taxon>Alphaproteobacteria</taxon>
        <taxon>Hyphomicrobiales</taxon>
        <taxon>Rhizobiaceae</taxon>
        <taxon>Rhizobium/Agrobacterium group</taxon>
        <taxon>Rhizobium</taxon>
    </lineage>
</organism>
<keyword evidence="15" id="KW-1185">Reference proteome</keyword>
<keyword evidence="8" id="KW-0520">NAD</keyword>
<sequence>MPSFDDPSHSHNAASVADVPPKEADHLIAACAFSEAERAAVYRAIETRRDVRDQFRSDPLPDDLVRRLLEAAHRAPSVGFMQPWNFLLIRQQETRERVWKAFHQANEEACLMFEGDRRAQYQRLKLEGIRKAPLSICITCDTKRGGPVVLGRTHNPATDVYSTVCAVQNLWLAARAEGVGVGWVSIFHEDAIKSILNIPEHVKIVAWLCVGYVDELYDMPELAVKGWRDRLSLDKLIFEECWQDDQDAF</sequence>
<dbReference type="PANTHER" id="PTHR23026">
    <property type="entry name" value="NADPH NITROREDUCTASE"/>
    <property type="match status" value="1"/>
</dbReference>
<evidence type="ECO:0000256" key="11">
    <source>
        <dbReference type="ARBA" id="ARBA00066311"/>
    </source>
</evidence>
<gene>
    <name evidence="14" type="ORF">GGD50_005146</name>
</gene>
<dbReference type="RefSeq" id="WP_245407486.1">
    <property type="nucleotide sequence ID" value="NZ_JACHBI010000012.1"/>
</dbReference>
<dbReference type="GO" id="GO:0016705">
    <property type="term" value="F:oxidoreductase activity, acting on paired donors, with incorporation or reduction of molecular oxygen"/>
    <property type="evidence" value="ECO:0007669"/>
    <property type="project" value="UniProtKB-ARBA"/>
</dbReference>
<evidence type="ECO:0000256" key="12">
    <source>
        <dbReference type="ARBA" id="ARBA00068702"/>
    </source>
</evidence>
<keyword evidence="5" id="KW-0547">Nucleotide-binding</keyword>
<dbReference type="PANTHER" id="PTHR23026:SF90">
    <property type="entry name" value="IODOTYROSINE DEIODINASE 1"/>
    <property type="match status" value="1"/>
</dbReference>
<dbReference type="GO" id="GO:0009236">
    <property type="term" value="P:cobalamin biosynthetic process"/>
    <property type="evidence" value="ECO:0007669"/>
    <property type="project" value="UniProtKB-KW"/>
</dbReference>
<evidence type="ECO:0000313" key="15">
    <source>
        <dbReference type="Proteomes" id="UP000549882"/>
    </source>
</evidence>
<dbReference type="GO" id="GO:0102919">
    <property type="term" value="F:5,6-dimethylbenzimidazole synthase activity"/>
    <property type="evidence" value="ECO:0007669"/>
    <property type="project" value="UniProtKB-EC"/>
</dbReference>
<keyword evidence="3" id="KW-0285">Flavoprotein</keyword>
<evidence type="ECO:0000256" key="1">
    <source>
        <dbReference type="ARBA" id="ARBA00011823"/>
    </source>
</evidence>
<reference evidence="14 15" key="1">
    <citation type="submission" date="2020-08" db="EMBL/GenBank/DDBJ databases">
        <title>Genomic Encyclopedia of Type Strains, Phase IV (KMG-V): Genome sequencing to study the core and pangenomes of soil and plant-associated prokaryotes.</title>
        <authorList>
            <person name="Whitman W."/>
        </authorList>
    </citation>
    <scope>NUCLEOTIDE SEQUENCE [LARGE SCALE GENOMIC DNA]</scope>
    <source>
        <strain evidence="14 15">SEMIA 4064</strain>
    </source>
</reference>
<evidence type="ECO:0000256" key="4">
    <source>
        <dbReference type="ARBA" id="ARBA00022643"/>
    </source>
</evidence>
<evidence type="ECO:0000256" key="6">
    <source>
        <dbReference type="ARBA" id="ARBA00022857"/>
    </source>
</evidence>
<dbReference type="InterPro" id="IPR050627">
    <property type="entry name" value="Nitroreductase/BluB"/>
</dbReference>
<keyword evidence="2" id="KW-0169">Cobalamin biosynthesis</keyword>
<evidence type="ECO:0000256" key="8">
    <source>
        <dbReference type="ARBA" id="ARBA00023027"/>
    </source>
</evidence>
<dbReference type="NCBIfam" id="TIGR02476">
    <property type="entry name" value="BluB"/>
    <property type="match status" value="1"/>
</dbReference>
<evidence type="ECO:0000259" key="13">
    <source>
        <dbReference type="Pfam" id="PF00881"/>
    </source>
</evidence>
<comment type="catalytic activity">
    <reaction evidence="9">
        <text>FMNH2 + O2 = dialurate + 5,6-dimethylbenzimidazole + D-erythrose 4-phosphate + H(+)</text>
        <dbReference type="Rhea" id="RHEA:27345"/>
        <dbReference type="ChEBI" id="CHEBI:15378"/>
        <dbReference type="ChEBI" id="CHEBI:15379"/>
        <dbReference type="ChEBI" id="CHEBI:15890"/>
        <dbReference type="ChEBI" id="CHEBI:16897"/>
        <dbReference type="ChEBI" id="CHEBI:57618"/>
        <dbReference type="ChEBI" id="CHEBI:140629"/>
        <dbReference type="EC" id="1.13.11.79"/>
    </reaction>
</comment>
<dbReference type="Pfam" id="PF00881">
    <property type="entry name" value="Nitroreductase"/>
    <property type="match status" value="1"/>
</dbReference>
<name>A0A7W8XVT2_9HYPH</name>
<dbReference type="AlphaFoldDB" id="A0A7W8XVT2"/>
<dbReference type="InterPro" id="IPR029479">
    <property type="entry name" value="Nitroreductase"/>
</dbReference>
<evidence type="ECO:0000256" key="10">
    <source>
        <dbReference type="ARBA" id="ARBA00061097"/>
    </source>
</evidence>
<dbReference type="GO" id="GO:0000166">
    <property type="term" value="F:nucleotide binding"/>
    <property type="evidence" value="ECO:0007669"/>
    <property type="project" value="UniProtKB-KW"/>
</dbReference>
<protein>
    <recommendedName>
        <fullName evidence="12">5,6-dimethylbenzimidazole synthase</fullName>
        <ecNumber evidence="11">1.13.11.79</ecNumber>
    </recommendedName>
</protein>
<dbReference type="CDD" id="cd02145">
    <property type="entry name" value="BluB"/>
    <property type="match status" value="1"/>
</dbReference>
<dbReference type="FunFam" id="3.40.109.10:FF:000013">
    <property type="entry name" value="5,6-dimethylbenzimidazole synthase"/>
    <property type="match status" value="1"/>
</dbReference>
<comment type="subunit">
    <text evidence="1">Homooctamer.</text>
</comment>
<evidence type="ECO:0000256" key="2">
    <source>
        <dbReference type="ARBA" id="ARBA00022573"/>
    </source>
</evidence>